<dbReference type="OrthoDB" id="1931061at2759"/>
<comment type="caution">
    <text evidence="1">The sequence shown here is derived from an EMBL/GenBank/DDBJ whole genome shotgun (WGS) entry which is preliminary data.</text>
</comment>
<dbReference type="Gene3D" id="2.40.50.140">
    <property type="entry name" value="Nucleic acid-binding proteins"/>
    <property type="match status" value="1"/>
</dbReference>
<dbReference type="Gramene" id="OMP11537">
    <property type="protein sequence ID" value="OMP11537"/>
    <property type="gene ID" value="CCACVL1_00458"/>
</dbReference>
<dbReference type="InterPro" id="IPR012340">
    <property type="entry name" value="NA-bd_OB-fold"/>
</dbReference>
<dbReference type="EMBL" id="AWWV01001189">
    <property type="protein sequence ID" value="OMP11537.1"/>
    <property type="molecule type" value="Genomic_DNA"/>
</dbReference>
<sequence length="60" mass="6559">MEPKPVLIFAGMIVRTFNGGPYLMSCSASKIYVNLEIPEVALVKLMYEQMDGPGTPEIAP</sequence>
<accession>A0A1R3KWX2</accession>
<gene>
    <name evidence="1" type="ORF">CCACVL1_00458</name>
</gene>
<evidence type="ECO:0000313" key="2">
    <source>
        <dbReference type="Proteomes" id="UP000188268"/>
    </source>
</evidence>
<name>A0A1R3KWX2_COCAP</name>
<evidence type="ECO:0000313" key="1">
    <source>
        <dbReference type="EMBL" id="OMP11537.1"/>
    </source>
</evidence>
<dbReference type="AlphaFoldDB" id="A0A1R3KWX2"/>
<organism evidence="1 2">
    <name type="scientific">Corchorus capsularis</name>
    <name type="common">Jute</name>
    <dbReference type="NCBI Taxonomy" id="210143"/>
    <lineage>
        <taxon>Eukaryota</taxon>
        <taxon>Viridiplantae</taxon>
        <taxon>Streptophyta</taxon>
        <taxon>Embryophyta</taxon>
        <taxon>Tracheophyta</taxon>
        <taxon>Spermatophyta</taxon>
        <taxon>Magnoliopsida</taxon>
        <taxon>eudicotyledons</taxon>
        <taxon>Gunneridae</taxon>
        <taxon>Pentapetalae</taxon>
        <taxon>rosids</taxon>
        <taxon>malvids</taxon>
        <taxon>Malvales</taxon>
        <taxon>Malvaceae</taxon>
        <taxon>Grewioideae</taxon>
        <taxon>Apeibeae</taxon>
        <taxon>Corchorus</taxon>
    </lineage>
</organism>
<protein>
    <submittedName>
        <fullName evidence="1">Nucleic acid-binding protein</fullName>
    </submittedName>
</protein>
<dbReference type="Proteomes" id="UP000188268">
    <property type="component" value="Unassembled WGS sequence"/>
</dbReference>
<reference evidence="1 2" key="1">
    <citation type="submission" date="2013-09" db="EMBL/GenBank/DDBJ databases">
        <title>Corchorus capsularis genome sequencing.</title>
        <authorList>
            <person name="Alam M."/>
            <person name="Haque M.S."/>
            <person name="Islam M.S."/>
            <person name="Emdad E.M."/>
            <person name="Islam M.M."/>
            <person name="Ahmed B."/>
            <person name="Halim A."/>
            <person name="Hossen Q.M.M."/>
            <person name="Hossain M.Z."/>
            <person name="Ahmed R."/>
            <person name="Khan M.M."/>
            <person name="Islam R."/>
            <person name="Rashid M.M."/>
            <person name="Khan S.A."/>
            <person name="Rahman M.S."/>
            <person name="Alam M."/>
        </authorList>
    </citation>
    <scope>NUCLEOTIDE SEQUENCE [LARGE SCALE GENOMIC DNA]</scope>
    <source>
        <strain evidence="2">cv. CVL-1</strain>
        <tissue evidence="1">Whole seedling</tissue>
    </source>
</reference>
<proteinExistence type="predicted"/>
<keyword evidence="2" id="KW-1185">Reference proteome</keyword>